<dbReference type="PATRIC" id="fig|1317121.7.peg.2128"/>
<evidence type="ECO:0000313" key="1">
    <source>
        <dbReference type="EMBL" id="KNG94100.1"/>
    </source>
</evidence>
<comment type="caution">
    <text evidence="1">The sequence shown here is derived from an EMBL/GenBank/DDBJ whole genome shotgun (WGS) entry which is preliminary data.</text>
</comment>
<dbReference type="RefSeq" id="WP_050530245.1">
    <property type="nucleotide sequence ID" value="NZ_AQQZ01000003.1"/>
</dbReference>
<reference evidence="1 2" key="1">
    <citation type="journal article" date="2015" name="Int. J. Syst. Evol. Microbiol.">
        <title>Aestuariivita atlantica sp. nov., isolated from deep sea sediment of the Atlantic Ocean.</title>
        <authorList>
            <person name="Li G."/>
            <person name="Lai Q."/>
            <person name="Du Y."/>
            <person name="Liu X."/>
            <person name="Sun F."/>
            <person name="Shao Z."/>
        </authorList>
    </citation>
    <scope>NUCLEOTIDE SEQUENCE [LARGE SCALE GENOMIC DNA]</scope>
    <source>
        <strain evidence="1 2">22II-S11-z3</strain>
    </source>
</reference>
<evidence type="ECO:0000313" key="2">
    <source>
        <dbReference type="Proteomes" id="UP000036938"/>
    </source>
</evidence>
<dbReference type="Proteomes" id="UP000036938">
    <property type="component" value="Unassembled WGS sequence"/>
</dbReference>
<dbReference type="STRING" id="1317121.ATO11_07605"/>
<organism evidence="1 2">
    <name type="scientific">Pseudaestuariivita atlantica</name>
    <dbReference type="NCBI Taxonomy" id="1317121"/>
    <lineage>
        <taxon>Bacteria</taxon>
        <taxon>Pseudomonadati</taxon>
        <taxon>Pseudomonadota</taxon>
        <taxon>Alphaproteobacteria</taxon>
        <taxon>Rhodobacterales</taxon>
        <taxon>Paracoccaceae</taxon>
        <taxon>Pseudaestuariivita</taxon>
    </lineage>
</organism>
<sequence length="553" mass="61759">MKDWITPAEAELRPPSDVMRLSRLGAMFPTRLSFLRTLMRRLDREGATLNRPVWQMNAEGHGHAVYTIRLGGHDYALVAVSNELDPSQRTDRVIATAWDAAFVLYDGVPDEAEVARIRREAPKQEAGRFGPRDLVLSRANKSVRLFTHVAEALRAGRQPDEDPIREIGYLMRTTAVYGNGKFGIADRTRIAARPGLDGPFMAEMLTVWMIRNFTHDLVSHVGGAPLEPRLRRHLGIGNATGLGMAPFLVTHPVLLNNWMLARETALARVRAVEVLTEDQKTCLRNLADTRVPRHLAEWQVPDPAHQARIEALAKDFAAFRTRHLTDAALARSNPIDRALRAAAEVGQDLEELVVALVLEPFPDLVDGLEECMADPLGYVGPGLHRTGALRDAIEDRFGWALKTDYQAPDACRRFWYVSAEKLEPRLGDRHAEPGAERESPLDVARRVRALYEALPDEDTCLTTFLATAPEHMMAVERVEIALSHPYSEIRDNLIAETCLPIDMLRAKLSLFGATRFDPKSDLWTRITLCQGAPLPEEMGTGTADDWWLPALAP</sequence>
<keyword evidence="2" id="KW-1185">Reference proteome</keyword>
<accession>A0A0L1JQU4</accession>
<gene>
    <name evidence="1" type="ORF">ATO11_07605</name>
</gene>
<proteinExistence type="predicted"/>
<protein>
    <submittedName>
        <fullName evidence="1">Uncharacterized protein</fullName>
    </submittedName>
</protein>
<name>A0A0L1JQU4_9RHOB</name>
<dbReference type="OrthoDB" id="4891072at2"/>
<dbReference type="EMBL" id="AQQZ01000003">
    <property type="protein sequence ID" value="KNG94100.1"/>
    <property type="molecule type" value="Genomic_DNA"/>
</dbReference>
<dbReference type="AlphaFoldDB" id="A0A0L1JQU4"/>